<reference evidence="1 2" key="1">
    <citation type="submission" date="2018-06" db="EMBL/GenBank/DDBJ databases">
        <title>Genomic Encyclopedia of Type Strains, Phase IV (KMG-IV): sequencing the most valuable type-strain genomes for metagenomic binning, comparative biology and taxonomic classification.</title>
        <authorList>
            <person name="Goeker M."/>
        </authorList>
    </citation>
    <scope>NUCLEOTIDE SEQUENCE [LARGE SCALE GENOMIC DNA]</scope>
    <source>
        <strain evidence="1 2">DSM 18048</strain>
    </source>
</reference>
<evidence type="ECO:0000313" key="1">
    <source>
        <dbReference type="EMBL" id="PYE52690.1"/>
    </source>
</evidence>
<evidence type="ECO:0000313" key="2">
    <source>
        <dbReference type="Proteomes" id="UP000248326"/>
    </source>
</evidence>
<keyword evidence="2" id="KW-1185">Reference proteome</keyword>
<dbReference type="AlphaFoldDB" id="A0A318S3Q7"/>
<sequence>MNNALDRGSSLHAVSFTKLGKHIVRMTPDGRLHALDVLAALGVRHIENVQAYLAEHGVSCGFYDFGEDHGEETVAWQDVTLLAFALKTTDAKRWRERAQAMLTGYLSGDVTLAAEIAERNPDSERRRWLSARLESAEARKRFMSTVAKHGGEGDVFRLVSSLSNRSVLNMNSAAFRRERGVRDTRDGMTAAELMRLTYLETASAQAIEAHAARGNDEILALHRKNVDNERKVWATALGQAS</sequence>
<dbReference type="Proteomes" id="UP000248326">
    <property type="component" value="Unassembled WGS sequence"/>
</dbReference>
<protein>
    <submittedName>
        <fullName evidence="1">Uncharacterized protein</fullName>
    </submittedName>
</protein>
<organism evidence="1 2">
    <name type="scientific">Deinococcus yavapaiensis KR-236</name>
    <dbReference type="NCBI Taxonomy" id="694435"/>
    <lineage>
        <taxon>Bacteria</taxon>
        <taxon>Thermotogati</taxon>
        <taxon>Deinococcota</taxon>
        <taxon>Deinococci</taxon>
        <taxon>Deinococcales</taxon>
        <taxon>Deinococcaceae</taxon>
        <taxon>Deinococcus</taxon>
    </lineage>
</organism>
<dbReference type="RefSeq" id="WP_245901025.1">
    <property type="nucleotide sequence ID" value="NZ_QJSX01000012.1"/>
</dbReference>
<name>A0A318S3Q7_9DEIO</name>
<proteinExistence type="predicted"/>
<dbReference type="NCBIfam" id="NF033622">
    <property type="entry name" value="repair_DdrC"/>
    <property type="match status" value="1"/>
</dbReference>
<accession>A0A318S3Q7</accession>
<gene>
    <name evidence="1" type="ORF">DES52_1128</name>
</gene>
<comment type="caution">
    <text evidence="1">The sequence shown here is derived from an EMBL/GenBank/DDBJ whole genome shotgun (WGS) entry which is preliminary data.</text>
</comment>
<dbReference type="EMBL" id="QJSX01000012">
    <property type="protein sequence ID" value="PYE52690.1"/>
    <property type="molecule type" value="Genomic_DNA"/>
</dbReference>